<dbReference type="InterPro" id="IPR005814">
    <property type="entry name" value="Aminotrans_3"/>
</dbReference>
<keyword evidence="7" id="KW-1185">Reference proteome</keyword>
<sequence length="395" mass="43244">MKQQFLKYQAQTSPYPLALEVSHAKGSYIFDVSGKSYLDFVAGVSACTLGHCHPRVVNAVKTQVEKYLHVMVYGEYAQGPAVALCQLLAEHLPGRLEKTYLTNSGTEAIEGAMKLARRYTGRSGIIAARNAYHGNTMGSLSLMTFEERQKPFRPLIGDVSWISFNEESDLEKINEDTAAVILESIQGGAGFIQPQDNYLQKVKLRCEKVGALLILDEIQPGFGRTGKLFGFENFGVIPDIVVMGKGMGGGMPIGAFTSTSGIMDSLSDNPKMGHITTFGGNPVIAAAALATLQEITEGDLVAQSLEKEQIFRDLLVHPLITEIRGRGLMLAPILISEEIVNELVLKAKDKGLILFWLLFEKKAVRITPPLTITKEKIEEGCGIIIEILNELMQQN</sequence>
<organism evidence="6 7">
    <name type="scientific">Salinimicrobium oceani</name>
    <dbReference type="NCBI Taxonomy" id="2722702"/>
    <lineage>
        <taxon>Bacteria</taxon>
        <taxon>Pseudomonadati</taxon>
        <taxon>Bacteroidota</taxon>
        <taxon>Flavobacteriia</taxon>
        <taxon>Flavobacteriales</taxon>
        <taxon>Flavobacteriaceae</taxon>
        <taxon>Salinimicrobium</taxon>
    </lineage>
</organism>
<evidence type="ECO:0000313" key="6">
    <source>
        <dbReference type="EMBL" id="NJW51630.1"/>
    </source>
</evidence>
<evidence type="ECO:0000313" key="7">
    <source>
        <dbReference type="Proteomes" id="UP000703674"/>
    </source>
</evidence>
<evidence type="ECO:0000256" key="1">
    <source>
        <dbReference type="ARBA" id="ARBA00001933"/>
    </source>
</evidence>
<proteinExistence type="inferred from homology"/>
<dbReference type="SUPFAM" id="SSF53383">
    <property type="entry name" value="PLP-dependent transferases"/>
    <property type="match status" value="1"/>
</dbReference>
<keyword evidence="3" id="KW-0808">Transferase</keyword>
<dbReference type="InterPro" id="IPR049704">
    <property type="entry name" value="Aminotrans_3_PPA_site"/>
</dbReference>
<accession>A0ABX1CUR1</accession>
<dbReference type="Gene3D" id="3.90.1150.10">
    <property type="entry name" value="Aspartate Aminotransferase, domain 1"/>
    <property type="match status" value="1"/>
</dbReference>
<dbReference type="Pfam" id="PF00202">
    <property type="entry name" value="Aminotran_3"/>
    <property type="match status" value="1"/>
</dbReference>
<comment type="cofactor">
    <cofactor evidence="1">
        <name>pyridoxal 5'-phosphate</name>
        <dbReference type="ChEBI" id="CHEBI:597326"/>
    </cofactor>
</comment>
<evidence type="ECO:0000256" key="4">
    <source>
        <dbReference type="ARBA" id="ARBA00022898"/>
    </source>
</evidence>
<dbReference type="InterPro" id="IPR015424">
    <property type="entry name" value="PyrdxlP-dep_Trfase"/>
</dbReference>
<evidence type="ECO:0000256" key="2">
    <source>
        <dbReference type="ARBA" id="ARBA00022576"/>
    </source>
</evidence>
<dbReference type="PROSITE" id="PS00600">
    <property type="entry name" value="AA_TRANSFER_CLASS_3"/>
    <property type="match status" value="1"/>
</dbReference>
<dbReference type="PANTHER" id="PTHR11986:SF79">
    <property type="entry name" value="ACETYLORNITHINE AMINOTRANSFERASE, MITOCHONDRIAL"/>
    <property type="match status" value="1"/>
</dbReference>
<evidence type="ECO:0000256" key="3">
    <source>
        <dbReference type="ARBA" id="ARBA00022679"/>
    </source>
</evidence>
<dbReference type="RefSeq" id="WP_168136783.1">
    <property type="nucleotide sequence ID" value="NZ_JAAVJR010000001.1"/>
</dbReference>
<dbReference type="InterPro" id="IPR015421">
    <property type="entry name" value="PyrdxlP-dep_Trfase_major"/>
</dbReference>
<dbReference type="GO" id="GO:0008483">
    <property type="term" value="F:transaminase activity"/>
    <property type="evidence" value="ECO:0007669"/>
    <property type="project" value="UniProtKB-KW"/>
</dbReference>
<gene>
    <name evidence="6" type="ORF">HC175_01710</name>
</gene>
<dbReference type="PIRSF" id="PIRSF000521">
    <property type="entry name" value="Transaminase_4ab_Lys_Orn"/>
    <property type="match status" value="1"/>
</dbReference>
<dbReference type="PANTHER" id="PTHR11986">
    <property type="entry name" value="AMINOTRANSFERASE CLASS III"/>
    <property type="match status" value="1"/>
</dbReference>
<dbReference type="InterPro" id="IPR015422">
    <property type="entry name" value="PyrdxlP-dep_Trfase_small"/>
</dbReference>
<protein>
    <submittedName>
        <fullName evidence="6">Aspartate aminotransferase family protein</fullName>
    </submittedName>
</protein>
<dbReference type="Proteomes" id="UP000703674">
    <property type="component" value="Unassembled WGS sequence"/>
</dbReference>
<comment type="similarity">
    <text evidence="5">Belongs to the class-III pyridoxal-phosphate-dependent aminotransferase family.</text>
</comment>
<keyword evidence="4 5" id="KW-0663">Pyridoxal phosphate</keyword>
<evidence type="ECO:0000256" key="5">
    <source>
        <dbReference type="RuleBase" id="RU003560"/>
    </source>
</evidence>
<comment type="caution">
    <text evidence="6">The sequence shown here is derived from an EMBL/GenBank/DDBJ whole genome shotgun (WGS) entry which is preliminary data.</text>
</comment>
<dbReference type="EMBL" id="JAAVJR010000001">
    <property type="protein sequence ID" value="NJW51630.1"/>
    <property type="molecule type" value="Genomic_DNA"/>
</dbReference>
<keyword evidence="2 6" id="KW-0032">Aminotransferase</keyword>
<dbReference type="CDD" id="cd00610">
    <property type="entry name" value="OAT_like"/>
    <property type="match status" value="1"/>
</dbReference>
<reference evidence="6 7" key="1">
    <citation type="submission" date="2020-03" db="EMBL/GenBank/DDBJ databases">
        <title>Salinimicrobium sp. nov, isolated from SCS.</title>
        <authorList>
            <person name="Cao W.R."/>
        </authorList>
    </citation>
    <scope>NUCLEOTIDE SEQUENCE [LARGE SCALE GENOMIC DNA]</scope>
    <source>
        <strain evidence="7">J15B91</strain>
    </source>
</reference>
<dbReference type="Gene3D" id="3.40.640.10">
    <property type="entry name" value="Type I PLP-dependent aspartate aminotransferase-like (Major domain)"/>
    <property type="match status" value="1"/>
</dbReference>
<name>A0ABX1CUR1_9FLAO</name>
<dbReference type="InterPro" id="IPR050103">
    <property type="entry name" value="Class-III_PLP-dep_AT"/>
</dbReference>